<dbReference type="AlphaFoldDB" id="A0A9W7G1I2"/>
<feature type="domain" description="PPIase FKBP-type" evidence="6">
    <location>
        <begin position="76"/>
        <end position="176"/>
    </location>
</feature>
<accession>A0A9W7G1I2</accession>
<evidence type="ECO:0000259" key="6">
    <source>
        <dbReference type="PROSITE" id="PS50059"/>
    </source>
</evidence>
<keyword evidence="8" id="KW-1185">Reference proteome</keyword>
<name>A0A9W7G1I2_9STRA</name>
<evidence type="ECO:0000256" key="5">
    <source>
        <dbReference type="PROSITE-ProRule" id="PRU00277"/>
    </source>
</evidence>
<reference evidence="8" key="1">
    <citation type="journal article" date="2023" name="Commun. Biol.">
        <title>Genome analysis of Parmales, the sister group of diatoms, reveals the evolutionary specialization of diatoms from phago-mixotrophs to photoautotrophs.</title>
        <authorList>
            <person name="Ban H."/>
            <person name="Sato S."/>
            <person name="Yoshikawa S."/>
            <person name="Yamada K."/>
            <person name="Nakamura Y."/>
            <person name="Ichinomiya M."/>
            <person name="Sato N."/>
            <person name="Blanc-Mathieu R."/>
            <person name="Endo H."/>
            <person name="Kuwata A."/>
            <person name="Ogata H."/>
        </authorList>
    </citation>
    <scope>NUCLEOTIDE SEQUENCE [LARGE SCALE GENOMIC DNA]</scope>
</reference>
<evidence type="ECO:0000256" key="2">
    <source>
        <dbReference type="ARBA" id="ARBA00013194"/>
    </source>
</evidence>
<dbReference type="Proteomes" id="UP001165065">
    <property type="component" value="Unassembled WGS sequence"/>
</dbReference>
<dbReference type="GO" id="GO:0003755">
    <property type="term" value="F:peptidyl-prolyl cis-trans isomerase activity"/>
    <property type="evidence" value="ECO:0007669"/>
    <property type="project" value="UniProtKB-KW"/>
</dbReference>
<evidence type="ECO:0000313" key="8">
    <source>
        <dbReference type="Proteomes" id="UP001165065"/>
    </source>
</evidence>
<comment type="caution">
    <text evidence="7">The sequence shown here is derived from an EMBL/GenBank/DDBJ whole genome shotgun (WGS) entry which is preliminary data.</text>
</comment>
<evidence type="ECO:0000313" key="7">
    <source>
        <dbReference type="EMBL" id="GMI29070.1"/>
    </source>
</evidence>
<dbReference type="Gene3D" id="3.10.50.40">
    <property type="match status" value="1"/>
</dbReference>
<dbReference type="InterPro" id="IPR001179">
    <property type="entry name" value="PPIase_FKBP_dom"/>
</dbReference>
<dbReference type="PANTHER" id="PTHR43811">
    <property type="entry name" value="FKBP-TYPE PEPTIDYL-PROLYL CIS-TRANS ISOMERASE FKPA"/>
    <property type="match status" value="1"/>
</dbReference>
<dbReference type="EC" id="5.2.1.8" evidence="2 5"/>
<dbReference type="InterPro" id="IPR046357">
    <property type="entry name" value="PPIase_dom_sf"/>
</dbReference>
<keyword evidence="4 5" id="KW-0413">Isomerase</keyword>
<gene>
    <name evidence="7" type="ORF">TrCOL_g7486</name>
</gene>
<dbReference type="SUPFAM" id="SSF54534">
    <property type="entry name" value="FKBP-like"/>
    <property type="match status" value="1"/>
</dbReference>
<dbReference type="PANTHER" id="PTHR43811:SF19">
    <property type="entry name" value="39 KDA FK506-BINDING NUCLEAR PROTEIN"/>
    <property type="match status" value="1"/>
</dbReference>
<keyword evidence="3 5" id="KW-0697">Rotamase</keyword>
<dbReference type="OrthoDB" id="1902587at2759"/>
<dbReference type="EMBL" id="BRYA01000677">
    <property type="protein sequence ID" value="GMI29070.1"/>
    <property type="molecule type" value="Genomic_DNA"/>
</dbReference>
<protein>
    <recommendedName>
        <fullName evidence="2 5">peptidylprolyl isomerase</fullName>
        <ecNumber evidence="2 5">5.2.1.8</ecNumber>
    </recommendedName>
</protein>
<dbReference type="Pfam" id="PF00254">
    <property type="entry name" value="FKBP_C"/>
    <property type="match status" value="1"/>
</dbReference>
<proteinExistence type="predicted"/>
<comment type="catalytic activity">
    <reaction evidence="1 5">
        <text>[protein]-peptidylproline (omega=180) = [protein]-peptidylproline (omega=0)</text>
        <dbReference type="Rhea" id="RHEA:16237"/>
        <dbReference type="Rhea" id="RHEA-COMP:10747"/>
        <dbReference type="Rhea" id="RHEA-COMP:10748"/>
        <dbReference type="ChEBI" id="CHEBI:83833"/>
        <dbReference type="ChEBI" id="CHEBI:83834"/>
        <dbReference type="EC" id="5.2.1.8"/>
    </reaction>
</comment>
<evidence type="ECO:0000256" key="1">
    <source>
        <dbReference type="ARBA" id="ARBA00000971"/>
    </source>
</evidence>
<evidence type="ECO:0000256" key="3">
    <source>
        <dbReference type="ARBA" id="ARBA00023110"/>
    </source>
</evidence>
<dbReference type="PROSITE" id="PS50059">
    <property type="entry name" value="FKBP_PPIASE"/>
    <property type="match status" value="1"/>
</dbReference>
<organism evidence="7 8">
    <name type="scientific">Triparma columacea</name>
    <dbReference type="NCBI Taxonomy" id="722753"/>
    <lineage>
        <taxon>Eukaryota</taxon>
        <taxon>Sar</taxon>
        <taxon>Stramenopiles</taxon>
        <taxon>Ochrophyta</taxon>
        <taxon>Bolidophyceae</taxon>
        <taxon>Parmales</taxon>
        <taxon>Triparmaceae</taxon>
        <taxon>Triparma</taxon>
    </lineage>
</organism>
<sequence>MLFSKETDKATDTMTRKEMLQNTLQTSFTAITSLTTLSTLTMPSIANAAPEIFTTERGVKYAITKKGSSGQQPKLGDIIVIDYTGYLSNGQIFDATHSVGKNNNLAFKLGDRAVIPGLEDVVSNMYVGDTVQAIIPPELGYGKKGVCIEKEEGGEGECLIKPDSTLVYDVFLKKVSIPPP</sequence>
<evidence type="ECO:0000256" key="4">
    <source>
        <dbReference type="ARBA" id="ARBA00023235"/>
    </source>
</evidence>